<evidence type="ECO:0000313" key="2">
    <source>
        <dbReference type="EMBL" id="THE11934.1"/>
    </source>
</evidence>
<evidence type="ECO:0000256" key="1">
    <source>
        <dbReference type="SAM" id="Phobius"/>
    </source>
</evidence>
<dbReference type="EMBL" id="SLUB01000022">
    <property type="protein sequence ID" value="THE11934.1"/>
    <property type="molecule type" value="Genomic_DNA"/>
</dbReference>
<sequence length="194" mass="23160">MRELVQKAFLSLVGVFLFVIFLKNELYLNFLFIHFLIEFIIYILIIMLIVWVVKKVNKWMFALRYKLSIEVMGSLFIILFFTYELLTPYFYTEDYLKKVGFEKVEVLHQVTNPELTNKERDNLAKDAVVKEMAASFSMIGQYPNIYKGEVIDFRRHFNQFELIIESKPPELKKFQYTFAKEGMDFKIIGFGELH</sequence>
<organism evidence="2 3">
    <name type="scientific">Bacillus timonensis</name>
    <dbReference type="NCBI Taxonomy" id="1033734"/>
    <lineage>
        <taxon>Bacteria</taxon>
        <taxon>Bacillati</taxon>
        <taxon>Bacillota</taxon>
        <taxon>Bacilli</taxon>
        <taxon>Bacillales</taxon>
        <taxon>Bacillaceae</taxon>
        <taxon>Bacillus</taxon>
    </lineage>
</organism>
<dbReference type="AlphaFoldDB" id="A0A4S3PRD7"/>
<keyword evidence="1" id="KW-0472">Membrane</keyword>
<dbReference type="OrthoDB" id="2455830at2"/>
<feature type="transmembrane region" description="Helical" evidence="1">
    <location>
        <begin position="65"/>
        <end position="83"/>
    </location>
</feature>
<evidence type="ECO:0000313" key="3">
    <source>
        <dbReference type="Proteomes" id="UP000306477"/>
    </source>
</evidence>
<keyword evidence="3" id="KW-1185">Reference proteome</keyword>
<keyword evidence="1" id="KW-0812">Transmembrane</keyword>
<feature type="transmembrane region" description="Helical" evidence="1">
    <location>
        <begin position="30"/>
        <end position="53"/>
    </location>
</feature>
<dbReference type="Proteomes" id="UP000306477">
    <property type="component" value="Unassembled WGS sequence"/>
</dbReference>
<proteinExistence type="predicted"/>
<protein>
    <submittedName>
        <fullName evidence="2">Uncharacterized protein</fullName>
    </submittedName>
</protein>
<name>A0A4S3PRD7_9BACI</name>
<accession>A0A4S3PRD7</accession>
<gene>
    <name evidence="2" type="ORF">E1I69_13045</name>
</gene>
<keyword evidence="1" id="KW-1133">Transmembrane helix</keyword>
<dbReference type="RefSeq" id="WP_136380038.1">
    <property type="nucleotide sequence ID" value="NZ_SLUB01000022.1"/>
</dbReference>
<feature type="transmembrane region" description="Helical" evidence="1">
    <location>
        <begin position="7"/>
        <end position="24"/>
    </location>
</feature>
<reference evidence="2 3" key="1">
    <citation type="journal article" date="2019" name="Indoor Air">
        <title>Impacts of indoor surface finishes on bacterial viability.</title>
        <authorList>
            <person name="Hu J."/>
            <person name="Maamar S.B."/>
            <person name="Glawe A.J."/>
            <person name="Gottel N."/>
            <person name="Gilbert J.A."/>
            <person name="Hartmann E.M."/>
        </authorList>
    </citation>
    <scope>NUCLEOTIDE SEQUENCE [LARGE SCALE GENOMIC DNA]</scope>
    <source>
        <strain evidence="2 3">AF060A6</strain>
    </source>
</reference>
<comment type="caution">
    <text evidence="2">The sequence shown here is derived from an EMBL/GenBank/DDBJ whole genome shotgun (WGS) entry which is preliminary data.</text>
</comment>